<evidence type="ECO:0000256" key="1">
    <source>
        <dbReference type="SAM" id="MobiDB-lite"/>
    </source>
</evidence>
<feature type="region of interest" description="Disordered" evidence="1">
    <location>
        <begin position="181"/>
        <end position="202"/>
    </location>
</feature>
<evidence type="ECO:0000313" key="2">
    <source>
        <dbReference type="EnsemblPlants" id="OGLUM07G09040.1"/>
    </source>
</evidence>
<dbReference type="EnsemblPlants" id="OGLUM07G09040.1">
    <property type="protein sequence ID" value="OGLUM07G09040.1"/>
    <property type="gene ID" value="OGLUM07G09040"/>
</dbReference>
<dbReference type="HOGENOM" id="CLU_1356541_0_0_1"/>
<protein>
    <submittedName>
        <fullName evidence="2">Uncharacterized protein</fullName>
    </submittedName>
</protein>
<dbReference type="AlphaFoldDB" id="A0A0E0AI24"/>
<accession>A0A0E0AI24</accession>
<dbReference type="Proteomes" id="UP000026961">
    <property type="component" value="Chromosome 7"/>
</dbReference>
<feature type="compositionally biased region" description="Acidic residues" evidence="1">
    <location>
        <begin position="103"/>
        <end position="113"/>
    </location>
</feature>
<keyword evidence="3" id="KW-1185">Reference proteome</keyword>
<evidence type="ECO:0000313" key="3">
    <source>
        <dbReference type="Proteomes" id="UP000026961"/>
    </source>
</evidence>
<dbReference type="Gramene" id="OGLUM07G09040.1">
    <property type="protein sequence ID" value="OGLUM07G09040.1"/>
    <property type="gene ID" value="OGLUM07G09040"/>
</dbReference>
<feature type="compositionally biased region" description="Basic residues" evidence="1">
    <location>
        <begin position="181"/>
        <end position="194"/>
    </location>
</feature>
<feature type="region of interest" description="Disordered" evidence="1">
    <location>
        <begin position="83"/>
        <end position="124"/>
    </location>
</feature>
<reference evidence="2" key="2">
    <citation type="submission" date="2018-05" db="EMBL/GenBank/DDBJ databases">
        <title>OgluRS3 (Oryza glumaepatula Reference Sequence Version 3).</title>
        <authorList>
            <person name="Zhang J."/>
            <person name="Kudrna D."/>
            <person name="Lee S."/>
            <person name="Talag J."/>
            <person name="Welchert J."/>
            <person name="Wing R.A."/>
        </authorList>
    </citation>
    <scope>NUCLEOTIDE SEQUENCE [LARGE SCALE GENOMIC DNA]</scope>
</reference>
<feature type="compositionally biased region" description="Basic and acidic residues" evidence="1">
    <location>
        <begin position="93"/>
        <end position="102"/>
    </location>
</feature>
<feature type="compositionally biased region" description="Gly residues" evidence="1">
    <location>
        <begin position="83"/>
        <end position="92"/>
    </location>
</feature>
<name>A0A0E0AI24_9ORYZ</name>
<sequence length="202" mass="21560">MRRRRTAVAEPSQLRATMRCRHRRGRAVHQAAPPPLGEDEEAVDKCARLLGLISPESLNTGDFCGGDWNIGLVGAAAPPRAGGHGFEVGRGGEVNEKGKEHTDEGEEAGEGEIENGNNGRWPLIPPVKKMKMENSEGGMLGATVSMDARRCSMDPEDKLTAAKVAAISPPAHSLHPCRIHAGGRGRQIRGRATRNRVGSALP</sequence>
<reference evidence="2" key="1">
    <citation type="submission" date="2015-04" db="UniProtKB">
        <authorList>
            <consortium name="EnsemblPlants"/>
        </authorList>
    </citation>
    <scope>IDENTIFICATION</scope>
</reference>
<proteinExistence type="predicted"/>
<organism evidence="2">
    <name type="scientific">Oryza glumipatula</name>
    <dbReference type="NCBI Taxonomy" id="40148"/>
    <lineage>
        <taxon>Eukaryota</taxon>
        <taxon>Viridiplantae</taxon>
        <taxon>Streptophyta</taxon>
        <taxon>Embryophyta</taxon>
        <taxon>Tracheophyta</taxon>
        <taxon>Spermatophyta</taxon>
        <taxon>Magnoliopsida</taxon>
        <taxon>Liliopsida</taxon>
        <taxon>Poales</taxon>
        <taxon>Poaceae</taxon>
        <taxon>BOP clade</taxon>
        <taxon>Oryzoideae</taxon>
        <taxon>Oryzeae</taxon>
        <taxon>Oryzinae</taxon>
        <taxon>Oryza</taxon>
    </lineage>
</organism>
<dbReference type="STRING" id="40148.A0A0E0AI24"/>